<organism evidence="3 4">
    <name type="scientific">Pelagomonas calceolata</name>
    <dbReference type="NCBI Taxonomy" id="35677"/>
    <lineage>
        <taxon>Eukaryota</taxon>
        <taxon>Sar</taxon>
        <taxon>Stramenopiles</taxon>
        <taxon>Ochrophyta</taxon>
        <taxon>Pelagophyceae</taxon>
        <taxon>Pelagomonadales</taxon>
        <taxon>Pelagomonadaceae</taxon>
        <taxon>Pelagomonas</taxon>
    </lineage>
</organism>
<comment type="caution">
    <text evidence="3">The sequence shown here is derived from an EMBL/GenBank/DDBJ whole genome shotgun (WGS) entry which is preliminary data.</text>
</comment>
<evidence type="ECO:0000313" key="4">
    <source>
        <dbReference type="Proteomes" id="UP000789595"/>
    </source>
</evidence>
<protein>
    <submittedName>
        <fullName evidence="3">Uncharacterized protein</fullName>
    </submittedName>
</protein>
<accession>A0A8J2SZK0</accession>
<name>A0A8J2SZK0_9STRA</name>
<dbReference type="AlphaFoldDB" id="A0A8J2SZK0"/>
<reference evidence="3" key="1">
    <citation type="submission" date="2021-11" db="EMBL/GenBank/DDBJ databases">
        <authorList>
            <consortium name="Genoscope - CEA"/>
            <person name="William W."/>
        </authorList>
    </citation>
    <scope>NUCLEOTIDE SEQUENCE</scope>
</reference>
<feature type="coiled-coil region" evidence="1">
    <location>
        <begin position="37"/>
        <end position="71"/>
    </location>
</feature>
<proteinExistence type="predicted"/>
<feature type="region of interest" description="Disordered" evidence="2">
    <location>
        <begin position="220"/>
        <end position="245"/>
    </location>
</feature>
<keyword evidence="1" id="KW-0175">Coiled coil</keyword>
<dbReference type="Proteomes" id="UP000789595">
    <property type="component" value="Unassembled WGS sequence"/>
</dbReference>
<evidence type="ECO:0000256" key="1">
    <source>
        <dbReference type="SAM" id="Coils"/>
    </source>
</evidence>
<keyword evidence="4" id="KW-1185">Reference proteome</keyword>
<feature type="region of interest" description="Disordered" evidence="2">
    <location>
        <begin position="122"/>
        <end position="142"/>
    </location>
</feature>
<dbReference type="PANTHER" id="PTHR40515:SF1">
    <property type="entry name" value="CILIA- AND FLAGELLA-ASSOCIATED PROTEIN 157"/>
    <property type="match status" value="1"/>
</dbReference>
<dbReference type="EMBL" id="CAKKNE010000005">
    <property type="protein sequence ID" value="CAH0376174.1"/>
    <property type="molecule type" value="Genomic_DNA"/>
</dbReference>
<evidence type="ECO:0000313" key="3">
    <source>
        <dbReference type="EMBL" id="CAH0376174.1"/>
    </source>
</evidence>
<sequence>MLATRRGPEDPQRARLRTKTEALRKEWSELPPEQAARQHLERLRADYDRRLKRYEEREADYQSQIRRLEDEVVAQHDILDPARPVDPDPLLSVADEHRDLLASLDQIDARRRRVVAERRKDVEAAERERLSKPRAERDTMRDAREKRDRAWRLKAEHFQKEKQWALGVCGELEELNAGLEAQNEDLRQRKSAGDADRQFLISQLSAVQRDNAKCRQALRDFSKPRPPLPQKEEDIKSSGPMATDARELRTKELRKLEAGLDHRQRLLMNRRREAADHAREAALLQNLVRDRLIDVKDAVDEERAECDLADVDEKKDSVVAKLEWTARVVSLLYDRAFPAGK</sequence>
<gene>
    <name evidence="3" type="ORF">PECAL_5P07390</name>
</gene>
<evidence type="ECO:0000256" key="2">
    <source>
        <dbReference type="SAM" id="MobiDB-lite"/>
    </source>
</evidence>
<dbReference type="PANTHER" id="PTHR40515">
    <property type="entry name" value="CILIA- AND FLAGELLA-ASSOCIATED PROTEIN 157"/>
    <property type="match status" value="1"/>
</dbReference>